<proteinExistence type="predicted"/>
<dbReference type="Proteomes" id="UP000234950">
    <property type="component" value="Unassembled WGS sequence"/>
</dbReference>
<evidence type="ECO:0000313" key="3">
    <source>
        <dbReference type="EMBL" id="PLS01446.1"/>
    </source>
</evidence>
<keyword evidence="1" id="KW-0732">Signal</keyword>
<feature type="domain" description="Fibronectin type-III" evidence="2">
    <location>
        <begin position="33"/>
        <end position="106"/>
    </location>
</feature>
<dbReference type="CDD" id="cd00063">
    <property type="entry name" value="FN3"/>
    <property type="match status" value="1"/>
</dbReference>
<evidence type="ECO:0000313" key="4">
    <source>
        <dbReference type="Proteomes" id="UP000234950"/>
    </source>
</evidence>
<organism evidence="3 4">
    <name type="scientific">Neobacillus cucumis</name>
    <dbReference type="NCBI Taxonomy" id="1740721"/>
    <lineage>
        <taxon>Bacteria</taxon>
        <taxon>Bacillati</taxon>
        <taxon>Bacillota</taxon>
        <taxon>Bacilli</taxon>
        <taxon>Bacillales</taxon>
        <taxon>Bacillaceae</taxon>
        <taxon>Neobacillus</taxon>
    </lineage>
</organism>
<comment type="caution">
    <text evidence="3">The sequence shown here is derived from an EMBL/GenBank/DDBJ whole genome shotgun (WGS) entry which is preliminary data.</text>
</comment>
<dbReference type="Gene3D" id="3.30.1920.20">
    <property type="match status" value="3"/>
</dbReference>
<gene>
    <name evidence="3" type="ORF">CVD27_25105</name>
</gene>
<dbReference type="InterPro" id="IPR058094">
    <property type="entry name" value="Ig-like_OmpL47-like"/>
</dbReference>
<feature type="domain" description="Fibronectin type-III" evidence="2">
    <location>
        <begin position="298"/>
        <end position="372"/>
    </location>
</feature>
<dbReference type="NCBIfam" id="NF047446">
    <property type="entry name" value="barrel_OmpL47"/>
    <property type="match status" value="3"/>
</dbReference>
<dbReference type="RefSeq" id="WP_101651583.1">
    <property type="nucleotide sequence ID" value="NZ_PGVE01000095.1"/>
</dbReference>
<evidence type="ECO:0000256" key="1">
    <source>
        <dbReference type="SAM" id="SignalP"/>
    </source>
</evidence>
<sequence length="992" mass="108828">MQKNKRILSFFVLVVLLFQLISPITSALAASTLPAPANLRYSLDGVDNVILRWDAVTGASVYRVYEIKGEERVQISQTSNLNRYFPTVSAGTHTYAVTAVNSAGESPLSTSIDVVIKYPDMQPPSGVTSTIFNGNDVSLKWNAVEFANGYKIYEVKDGQRELLASVTTLSKSFTNVSEGQHTYELTSYNDKYGESQANSFIVNVVYPVMAAPDGLTSYIYDINNTTLSWKEVAFADSYNVYQLVDGQRKLIANTTNTRQYIAGMPEGQNVYEVTSYSSRFGESKTGSQINVTVDYPDMLPPDQISSYFYNGNDVMLTWTSAKYATNYQVYKIVDGDKELIATTTSRSYYFSNLPEGDYIFEIVSVSDRFGESAPKAYDVTVDFPEMQAPKAVLTMDTANSAMISWSAIPYATEYEIYELVNGVPTLIGNTTKTGYSVKDLPQGKHEYMVIAKSDRFGKSAYSNVVVAEVNPVLPAPEASKPEVNGDTTKLTWQPVEEAVKYNVYEVVDGERVLVGTTTDPTITVDTPKEEGTHEYIIVPVASDGTESIDYATVEVEVNQPSDVTAPVTVADPDGQWSKDDVTVKLTATDDLSGVKSTYYSINHSEFVEGTELTIQQEGINTVSFYSVDNAGNIEEVKSVDVKIDKQAPESVINASEYWYKDKVDLELTAADDLSGVQATYYSVNGSDFKEGTSFTVDQEGVNTVSFYSIDNAGNFEIQQKIEVVVDKTAPVTVSDVKDQWYTDSVNVKLTARDDLSGVKATYYSIDGADFSEGTNAAVGTEGVHQLAFYSVDNAGNIEEQKTVEVKIDKTAPVIKAEFPAEYALGSSLDLTYEATDNLSGIKESYVEVNGVKNTTGQITLDQPGVNTIKITAIDNAGLKTVVEKTITAYIEATIEVTPKVINCNNGEFTVRATLPKGYSFNKVDLTTVTINHVHALSGSKGLENQAKTGQFKFERDDFVWDESKERLVFRAVVDGVLVMGSTTVDVINNQKK</sequence>
<dbReference type="InterPro" id="IPR036116">
    <property type="entry name" value="FN3_sf"/>
</dbReference>
<dbReference type="EMBL" id="PGVE01000095">
    <property type="protein sequence ID" value="PLS01446.1"/>
    <property type="molecule type" value="Genomic_DNA"/>
</dbReference>
<dbReference type="Gene3D" id="2.60.40.10">
    <property type="entry name" value="Immunoglobulins"/>
    <property type="match status" value="6"/>
</dbReference>
<dbReference type="InterPro" id="IPR003961">
    <property type="entry name" value="FN3_dom"/>
</dbReference>
<evidence type="ECO:0000259" key="2">
    <source>
        <dbReference type="SMART" id="SM00060"/>
    </source>
</evidence>
<dbReference type="SMART" id="SM00060">
    <property type="entry name" value="FN3"/>
    <property type="match status" value="5"/>
</dbReference>
<feature type="domain" description="Fibronectin type-III" evidence="2">
    <location>
        <begin position="385"/>
        <end position="459"/>
    </location>
</feature>
<name>A0A2N5H7F4_9BACI</name>
<dbReference type="SUPFAM" id="SSF49265">
    <property type="entry name" value="Fibronectin type III"/>
    <property type="match status" value="3"/>
</dbReference>
<reference evidence="3 4" key="1">
    <citation type="submission" date="2017-11" db="EMBL/GenBank/DDBJ databases">
        <title>Comparitive Functional Genomics of Dry Heat Resistant strains isolated from the Viking Spacecraft.</title>
        <authorList>
            <person name="Seuylemezian A."/>
            <person name="Cooper K."/>
            <person name="Vaishampayan P."/>
        </authorList>
    </citation>
    <scope>NUCLEOTIDE SEQUENCE [LARGE SCALE GENOMIC DNA]</scope>
    <source>
        <strain evidence="3 4">V32-6</strain>
    </source>
</reference>
<feature type="domain" description="Fibronectin type-III" evidence="2">
    <location>
        <begin position="473"/>
        <end position="547"/>
    </location>
</feature>
<dbReference type="PANTHER" id="PTHR47135">
    <property type="entry name" value="FIBRONECTIN TYPE III DOMAIN-CONTAINING PROTEIN 7"/>
    <property type="match status" value="1"/>
</dbReference>
<accession>A0A2N5H7F4</accession>
<keyword evidence="4" id="KW-1185">Reference proteome</keyword>
<protein>
    <recommendedName>
        <fullName evidence="2">Fibronectin type-III domain-containing protein</fullName>
    </recommendedName>
</protein>
<dbReference type="PANTHER" id="PTHR47135:SF1">
    <property type="entry name" value="FIBRONECTIN TYPE III DOMAIN-CONTAINING PROTEIN 7"/>
    <property type="match status" value="1"/>
</dbReference>
<dbReference type="AlphaFoldDB" id="A0A2N5H7F4"/>
<dbReference type="OrthoDB" id="2442444at2"/>
<dbReference type="InterPro" id="IPR013783">
    <property type="entry name" value="Ig-like_fold"/>
</dbReference>
<feature type="signal peptide" evidence="1">
    <location>
        <begin position="1"/>
        <end position="29"/>
    </location>
</feature>
<feature type="chain" id="PRO_5014891660" description="Fibronectin type-III domain-containing protein" evidence="1">
    <location>
        <begin position="30"/>
        <end position="992"/>
    </location>
</feature>
<feature type="domain" description="Fibronectin type-III" evidence="2">
    <location>
        <begin position="121"/>
        <end position="195"/>
    </location>
</feature>